<dbReference type="GO" id="GO:0005737">
    <property type="term" value="C:cytoplasm"/>
    <property type="evidence" value="ECO:0007669"/>
    <property type="project" value="TreeGrafter"/>
</dbReference>
<keyword evidence="2" id="KW-1133">Transmembrane helix</keyword>
<dbReference type="AlphaFoldDB" id="A0A376AE75"/>
<gene>
    <name evidence="4" type="ORF">RHIZ70_1481</name>
</gene>
<keyword evidence="2" id="KW-0472">Membrane</keyword>
<evidence type="ECO:0000313" key="5">
    <source>
        <dbReference type="Proteomes" id="UP000254764"/>
    </source>
</evidence>
<dbReference type="Gene3D" id="3.50.50.60">
    <property type="entry name" value="FAD/NAD(P)-binding domain"/>
    <property type="match status" value="1"/>
</dbReference>
<keyword evidence="1" id="KW-0560">Oxidoreductase</keyword>
<name>A0A376AE75_9HYPH</name>
<reference evidence="5" key="1">
    <citation type="submission" date="2018-07" db="EMBL/GenBank/DDBJ databases">
        <authorList>
            <person name="Peiro R."/>
            <person name="Begona"/>
            <person name="Cbmso G."/>
            <person name="Lopez M."/>
            <person name="Gonzalez S."/>
        </authorList>
    </citation>
    <scope>NUCLEOTIDE SEQUENCE [LARGE SCALE GENOMIC DNA]</scope>
</reference>
<dbReference type="Proteomes" id="UP000254764">
    <property type="component" value="Unassembled WGS sequence"/>
</dbReference>
<dbReference type="OrthoDB" id="9815989at2"/>
<dbReference type="Gene3D" id="3.30.9.10">
    <property type="entry name" value="D-Amino Acid Oxidase, subunit A, domain 2"/>
    <property type="match status" value="1"/>
</dbReference>
<dbReference type="SUPFAM" id="SSF51905">
    <property type="entry name" value="FAD/NAD(P)-binding domain"/>
    <property type="match status" value="1"/>
</dbReference>
<dbReference type="PANTHER" id="PTHR13847">
    <property type="entry name" value="SARCOSINE DEHYDROGENASE-RELATED"/>
    <property type="match status" value="1"/>
</dbReference>
<dbReference type="GO" id="GO:0016491">
    <property type="term" value="F:oxidoreductase activity"/>
    <property type="evidence" value="ECO:0007669"/>
    <property type="project" value="UniProtKB-KW"/>
</dbReference>
<evidence type="ECO:0000313" key="4">
    <source>
        <dbReference type="EMBL" id="SSC65773.1"/>
    </source>
</evidence>
<protein>
    <recommendedName>
        <fullName evidence="3">FAD dependent oxidoreductase domain-containing protein</fullName>
    </recommendedName>
</protein>
<dbReference type="Pfam" id="PF01266">
    <property type="entry name" value="DAO"/>
    <property type="match status" value="1"/>
</dbReference>
<keyword evidence="2" id="KW-0812">Transmembrane</keyword>
<dbReference type="STRING" id="1336235.GCA_000518785_03166"/>
<accession>A0A376AE75</accession>
<feature type="transmembrane region" description="Helical" evidence="2">
    <location>
        <begin position="6"/>
        <end position="26"/>
    </location>
</feature>
<keyword evidence="5" id="KW-1185">Reference proteome</keyword>
<evidence type="ECO:0000259" key="3">
    <source>
        <dbReference type="Pfam" id="PF01266"/>
    </source>
</evidence>
<evidence type="ECO:0000256" key="2">
    <source>
        <dbReference type="SAM" id="Phobius"/>
    </source>
</evidence>
<dbReference type="EMBL" id="UEYP01000001">
    <property type="protein sequence ID" value="SSC65773.1"/>
    <property type="molecule type" value="Genomic_DNA"/>
</dbReference>
<dbReference type="SUPFAM" id="SSF54373">
    <property type="entry name" value="FAD-linked reductases, C-terminal domain"/>
    <property type="match status" value="1"/>
</dbReference>
<proteinExistence type="predicted"/>
<evidence type="ECO:0000256" key="1">
    <source>
        <dbReference type="ARBA" id="ARBA00023002"/>
    </source>
</evidence>
<dbReference type="RefSeq" id="WP_115669048.1">
    <property type="nucleotide sequence ID" value="NZ_UEYP01000001.1"/>
</dbReference>
<sequence length="390" mass="39988">MQSRPPSSAIVVGSGIVGAATAYFLAKRGIAIRLIDASAPAAEATGAADGAVSVASKRPGPMMAAALKGVALYGELADNGLLSGAFKRRSTFIVAASDEECAVLEAHSAALAGAGVRVEMLSGTDLRQDFPALSPQAKMAVEVHGEGHAIGYQIVHRLLTASGIVVERDMRVEGFQLEDGGRRIAGITTNRGSLTADVVVIAAGNGSAKLLGFSGILTPRKGQLLVTERAPELNAAMRGAIMSGRYLLSKGSQKAGHTPPRGLGLVIDPLVTGQFLIGGTREDFGKRETNDIDAVSRILTDAVALVPGLAGVRLLRSFAGVRTAVVDGLPLVGRIPGLENGYVATGFEGDGICLGPVTGKSIVQLICGEEPDIDLSSFDPSRFAGQGEAA</sequence>
<feature type="domain" description="FAD dependent oxidoreductase" evidence="3">
    <location>
        <begin position="9"/>
        <end position="365"/>
    </location>
</feature>
<organism evidence="4 5">
    <name type="scientific">Ciceribacter selenitireducens ATCC BAA-1503</name>
    <dbReference type="NCBI Taxonomy" id="1336235"/>
    <lineage>
        <taxon>Bacteria</taxon>
        <taxon>Pseudomonadati</taxon>
        <taxon>Pseudomonadota</taxon>
        <taxon>Alphaproteobacteria</taxon>
        <taxon>Hyphomicrobiales</taxon>
        <taxon>Rhizobiaceae</taxon>
        <taxon>Ciceribacter</taxon>
    </lineage>
</organism>
<dbReference type="InterPro" id="IPR006076">
    <property type="entry name" value="FAD-dep_OxRdtase"/>
</dbReference>
<dbReference type="InterPro" id="IPR036188">
    <property type="entry name" value="FAD/NAD-bd_sf"/>
</dbReference>